<dbReference type="Proteomes" id="UP001221142">
    <property type="component" value="Unassembled WGS sequence"/>
</dbReference>
<reference evidence="1" key="1">
    <citation type="submission" date="2023-03" db="EMBL/GenBank/DDBJ databases">
        <title>Massive genome expansion in bonnet fungi (Mycena s.s.) driven by repeated elements and novel gene families across ecological guilds.</title>
        <authorList>
            <consortium name="Lawrence Berkeley National Laboratory"/>
            <person name="Harder C.B."/>
            <person name="Miyauchi S."/>
            <person name="Viragh M."/>
            <person name="Kuo A."/>
            <person name="Thoen E."/>
            <person name="Andreopoulos B."/>
            <person name="Lu D."/>
            <person name="Skrede I."/>
            <person name="Drula E."/>
            <person name="Henrissat B."/>
            <person name="Morin E."/>
            <person name="Kohler A."/>
            <person name="Barry K."/>
            <person name="LaButti K."/>
            <person name="Morin E."/>
            <person name="Salamov A."/>
            <person name="Lipzen A."/>
            <person name="Mereny Z."/>
            <person name="Hegedus B."/>
            <person name="Baldrian P."/>
            <person name="Stursova M."/>
            <person name="Weitz H."/>
            <person name="Taylor A."/>
            <person name="Grigoriev I.V."/>
            <person name="Nagy L.G."/>
            <person name="Martin F."/>
            <person name="Kauserud H."/>
        </authorList>
    </citation>
    <scope>NUCLEOTIDE SEQUENCE</scope>
    <source>
        <strain evidence="1">9284</strain>
    </source>
</reference>
<comment type="caution">
    <text evidence="1">The sequence shown here is derived from an EMBL/GenBank/DDBJ whole genome shotgun (WGS) entry which is preliminary data.</text>
</comment>
<proteinExistence type="predicted"/>
<name>A0AAD7B6J9_9AGAR</name>
<accession>A0AAD7B6J9</accession>
<dbReference type="EMBL" id="JARKIF010000033">
    <property type="protein sequence ID" value="KAJ7611303.1"/>
    <property type="molecule type" value="Genomic_DNA"/>
</dbReference>
<evidence type="ECO:0000313" key="1">
    <source>
        <dbReference type="EMBL" id="KAJ7611303.1"/>
    </source>
</evidence>
<dbReference type="AlphaFoldDB" id="A0AAD7B6J9"/>
<sequence length="144" mass="15582">MAPTDPGGFSDPPPAGLGIMLLVDFAVAPQPPGIPDRRPETLPSTILTMLSYLPSVTSFTIGPTIEIAKDLATRVPLRLQLRALALIEQISASAPFSSITAHPLTLMPLHFYTMTTSQDAFTRSPVSKQRSRIFYHVSQLLIGI</sequence>
<keyword evidence="2" id="KW-1185">Reference proteome</keyword>
<gene>
    <name evidence="1" type="ORF">FB45DRAFT_1037633</name>
</gene>
<evidence type="ECO:0000313" key="2">
    <source>
        <dbReference type="Proteomes" id="UP001221142"/>
    </source>
</evidence>
<protein>
    <submittedName>
        <fullName evidence="1">Uncharacterized protein</fullName>
    </submittedName>
</protein>
<organism evidence="1 2">
    <name type="scientific">Roridomyces roridus</name>
    <dbReference type="NCBI Taxonomy" id="1738132"/>
    <lineage>
        <taxon>Eukaryota</taxon>
        <taxon>Fungi</taxon>
        <taxon>Dikarya</taxon>
        <taxon>Basidiomycota</taxon>
        <taxon>Agaricomycotina</taxon>
        <taxon>Agaricomycetes</taxon>
        <taxon>Agaricomycetidae</taxon>
        <taxon>Agaricales</taxon>
        <taxon>Marasmiineae</taxon>
        <taxon>Mycenaceae</taxon>
        <taxon>Roridomyces</taxon>
    </lineage>
</organism>